<dbReference type="PANTHER" id="PTHR20941">
    <property type="entry name" value="FOLATE SYNTHESIS PROTEINS"/>
    <property type="match status" value="1"/>
</dbReference>
<comment type="catalytic activity">
    <reaction evidence="1">
        <text>(7,8-dihydropterin-6-yl)methyl diphosphate + 4-aminobenzoate = 7,8-dihydropteroate + diphosphate</text>
        <dbReference type="Rhea" id="RHEA:19949"/>
        <dbReference type="ChEBI" id="CHEBI:17836"/>
        <dbReference type="ChEBI" id="CHEBI:17839"/>
        <dbReference type="ChEBI" id="CHEBI:33019"/>
        <dbReference type="ChEBI" id="CHEBI:72950"/>
        <dbReference type="EC" id="2.5.1.15"/>
    </reaction>
</comment>
<dbReference type="PROSITE" id="PS50972">
    <property type="entry name" value="PTERIN_BINDING"/>
    <property type="match status" value="1"/>
</dbReference>
<evidence type="ECO:0000256" key="1">
    <source>
        <dbReference type="ARBA" id="ARBA00000012"/>
    </source>
</evidence>
<evidence type="ECO:0000256" key="5">
    <source>
        <dbReference type="ARBA" id="ARBA00022679"/>
    </source>
</evidence>
<evidence type="ECO:0000256" key="3">
    <source>
        <dbReference type="ARBA" id="ARBA00004763"/>
    </source>
</evidence>
<dbReference type="GO" id="GO:0004156">
    <property type="term" value="F:dihydropteroate synthase activity"/>
    <property type="evidence" value="ECO:0007669"/>
    <property type="project" value="UniProtKB-EC"/>
</dbReference>
<accession>A0A0Q9YVS5</accession>
<keyword evidence="6 9" id="KW-0479">Metal-binding</keyword>
<keyword evidence="7 9" id="KW-0460">Magnesium</keyword>
<dbReference type="InterPro" id="IPR011005">
    <property type="entry name" value="Dihydropteroate_synth-like_sf"/>
</dbReference>
<feature type="domain" description="Pterin-binding" evidence="10">
    <location>
        <begin position="5"/>
        <end position="257"/>
    </location>
</feature>
<keyword evidence="5 9" id="KW-0808">Transferase</keyword>
<dbReference type="Pfam" id="PF00809">
    <property type="entry name" value="Pterin_bind"/>
    <property type="match status" value="1"/>
</dbReference>
<dbReference type="UniPathway" id="UPA00077">
    <property type="reaction ID" value="UER00156"/>
</dbReference>
<comment type="function">
    <text evidence="9">Catalyzes the condensation of para-aminobenzoate (pABA) with 6-hydroxymethyl-7,8-dihydropterin diphosphate (DHPt-PP) to form 7,8-dihydropteroate (H2Pte), the immediate precursor of folate derivatives.</text>
</comment>
<evidence type="ECO:0000256" key="7">
    <source>
        <dbReference type="ARBA" id="ARBA00022842"/>
    </source>
</evidence>
<dbReference type="SUPFAM" id="SSF51717">
    <property type="entry name" value="Dihydropteroate synthetase-like"/>
    <property type="match status" value="1"/>
</dbReference>
<dbReference type="EC" id="2.5.1.15" evidence="4 9"/>
<dbReference type="InterPro" id="IPR000489">
    <property type="entry name" value="Pterin-binding_dom"/>
</dbReference>
<dbReference type="PANTHER" id="PTHR20941:SF1">
    <property type="entry name" value="FOLIC ACID SYNTHESIS PROTEIN FOL1"/>
    <property type="match status" value="1"/>
</dbReference>
<dbReference type="PROSITE" id="PS00792">
    <property type="entry name" value="DHPS_1"/>
    <property type="match status" value="1"/>
</dbReference>
<organism evidence="11">
    <name type="scientific">Candidatus Berkiella aquae</name>
    <dbReference type="NCBI Taxonomy" id="295108"/>
    <lineage>
        <taxon>Bacteria</taxon>
        <taxon>Pseudomonadati</taxon>
        <taxon>Pseudomonadota</taxon>
        <taxon>Gammaproteobacteria</taxon>
        <taxon>Candidatus Berkiellales</taxon>
        <taxon>Candidatus Berkiellaceae</taxon>
        <taxon>Candidatus Berkiella</taxon>
    </lineage>
</organism>
<evidence type="ECO:0000256" key="6">
    <source>
        <dbReference type="ARBA" id="ARBA00022723"/>
    </source>
</evidence>
<evidence type="ECO:0000256" key="8">
    <source>
        <dbReference type="ARBA" id="ARBA00022909"/>
    </source>
</evidence>
<comment type="caution">
    <text evidence="11">The sequence shown here is derived from an EMBL/GenBank/DDBJ whole genome shotgun (WGS) entry which is preliminary data.</text>
</comment>
<dbReference type="STRING" id="295108.HT99x_01019"/>
<dbReference type="NCBIfam" id="TIGR01496">
    <property type="entry name" value="DHPS"/>
    <property type="match status" value="1"/>
</dbReference>
<dbReference type="InterPro" id="IPR045031">
    <property type="entry name" value="DHP_synth-like"/>
</dbReference>
<dbReference type="RefSeq" id="WP_235528421.1">
    <property type="nucleotide sequence ID" value="NZ_LKAJ02000001.1"/>
</dbReference>
<comment type="similarity">
    <text evidence="9">Belongs to the DHPS family.</text>
</comment>
<name>A0A0Q9YVS5_9GAMM</name>
<sequence length="275" mass="30202">MFSFPQIMGIVNVTPDSFYDGGRYRAQSTAFEHALQLIREGADIIDIGGESTRPGALPVSIQEECDRVLPLLEKLIQETAMPISVDTRHAVVMQEAIRLGASIINDVAALTQENALEVVSKHPVKVCLMHMQGLPETMQQKPHYENILEEINAFFVERLQACEQAGLSRQRIWLDPGFGFGKTLEHNLMLLGNLSFFQTLGCPLLVGLSRKSMFGALLNRAPEQRLPASLSAALIASLQGVACIRTHDVAATRDALSVMKAVQPHCKETLSVRTA</sequence>
<protein>
    <recommendedName>
        <fullName evidence="4 9">Dihydropteroate synthase</fullName>
        <shortName evidence="9">DHPS</shortName>
        <ecNumber evidence="4 9">2.5.1.15</ecNumber>
    </recommendedName>
    <alternativeName>
        <fullName evidence="9">Dihydropteroate pyrophosphorylase</fullName>
    </alternativeName>
</protein>
<comment type="pathway">
    <text evidence="3 9">Cofactor biosynthesis; tetrahydrofolate biosynthesis; 7,8-dihydrofolate from 2-amino-4-hydroxy-6-hydroxymethyl-7,8-dihydropteridine diphosphate and 4-aminobenzoate: step 1/2.</text>
</comment>
<dbReference type="PATRIC" id="fig|1590043.3.peg.1027"/>
<dbReference type="EMBL" id="LKAJ01000003">
    <property type="protein sequence ID" value="KRG21826.1"/>
    <property type="molecule type" value="Genomic_DNA"/>
</dbReference>
<evidence type="ECO:0000256" key="4">
    <source>
        <dbReference type="ARBA" id="ARBA00012458"/>
    </source>
</evidence>
<proteinExistence type="inferred from homology"/>
<dbReference type="GO" id="GO:0046654">
    <property type="term" value="P:tetrahydrofolate biosynthetic process"/>
    <property type="evidence" value="ECO:0007669"/>
    <property type="project" value="UniProtKB-UniPathway"/>
</dbReference>
<evidence type="ECO:0000313" key="11">
    <source>
        <dbReference type="EMBL" id="KRG21826.1"/>
    </source>
</evidence>
<dbReference type="GO" id="GO:0046656">
    <property type="term" value="P:folic acid biosynthetic process"/>
    <property type="evidence" value="ECO:0007669"/>
    <property type="project" value="UniProtKB-KW"/>
</dbReference>
<gene>
    <name evidence="11" type="primary">folP</name>
    <name evidence="11" type="ORF">HT99x_01019</name>
</gene>
<dbReference type="Gene3D" id="3.20.20.20">
    <property type="entry name" value="Dihydropteroate synthase-like"/>
    <property type="match status" value="1"/>
</dbReference>
<evidence type="ECO:0000256" key="9">
    <source>
        <dbReference type="RuleBase" id="RU361205"/>
    </source>
</evidence>
<dbReference type="GO" id="GO:0005829">
    <property type="term" value="C:cytosol"/>
    <property type="evidence" value="ECO:0007669"/>
    <property type="project" value="TreeGrafter"/>
</dbReference>
<keyword evidence="8 9" id="KW-0289">Folate biosynthesis</keyword>
<dbReference type="GO" id="GO:0046872">
    <property type="term" value="F:metal ion binding"/>
    <property type="evidence" value="ECO:0007669"/>
    <property type="project" value="UniProtKB-KW"/>
</dbReference>
<evidence type="ECO:0000256" key="2">
    <source>
        <dbReference type="ARBA" id="ARBA00001946"/>
    </source>
</evidence>
<reference evidence="11" key="1">
    <citation type="submission" date="2015-09" db="EMBL/GenBank/DDBJ databases">
        <title>Draft Genome Sequences of Two Novel Amoeba-resistant Intranuclear Bacteria, Candidatus Berkiella cookevillensis and Candidatus Berkiella aquae.</title>
        <authorList>
            <person name="Mehari Y.T."/>
            <person name="Arivett B.A."/>
            <person name="Farone A.L."/>
            <person name="Gunderson J.H."/>
            <person name="Farone M.B."/>
        </authorList>
    </citation>
    <scope>NUCLEOTIDE SEQUENCE [LARGE SCALE GENOMIC DNA]</scope>
    <source>
        <strain evidence="11">HT99</strain>
    </source>
</reference>
<comment type="cofactor">
    <cofactor evidence="2 9">
        <name>Mg(2+)</name>
        <dbReference type="ChEBI" id="CHEBI:18420"/>
    </cofactor>
</comment>
<evidence type="ECO:0000259" key="10">
    <source>
        <dbReference type="PROSITE" id="PS50972"/>
    </source>
</evidence>
<dbReference type="CDD" id="cd00739">
    <property type="entry name" value="DHPS"/>
    <property type="match status" value="1"/>
</dbReference>
<dbReference type="PROSITE" id="PS00793">
    <property type="entry name" value="DHPS_2"/>
    <property type="match status" value="1"/>
</dbReference>
<dbReference type="InterPro" id="IPR006390">
    <property type="entry name" value="DHP_synth_dom"/>
</dbReference>
<dbReference type="AlphaFoldDB" id="A0A0Q9YVS5"/>